<name>A0A939C4F3_9ARCH</name>
<evidence type="ECO:0000256" key="7">
    <source>
        <dbReference type="ARBA" id="ARBA00022741"/>
    </source>
</evidence>
<dbReference type="PANTHER" id="PTHR11587">
    <property type="entry name" value="ARGININOSUCCINATE SYNTHASE"/>
    <property type="match status" value="1"/>
</dbReference>
<evidence type="ECO:0000256" key="4">
    <source>
        <dbReference type="ARBA" id="ARBA00022571"/>
    </source>
</evidence>
<dbReference type="GO" id="GO:0006526">
    <property type="term" value="P:L-arginine biosynthetic process"/>
    <property type="evidence" value="ECO:0007669"/>
    <property type="project" value="UniProtKB-UniRule"/>
</dbReference>
<proteinExistence type="inferred from homology"/>
<keyword evidence="9" id="KW-0963">Cytoplasm</keyword>
<dbReference type="GO" id="GO:0005737">
    <property type="term" value="C:cytoplasm"/>
    <property type="evidence" value="ECO:0007669"/>
    <property type="project" value="UniProtKB-SubCell"/>
</dbReference>
<feature type="binding site" evidence="9">
    <location>
        <position position="191"/>
    </location>
    <ligand>
        <name>L-citrulline</name>
        <dbReference type="ChEBI" id="CHEBI:57743"/>
    </ligand>
</feature>
<dbReference type="Gene3D" id="3.90.1260.10">
    <property type="entry name" value="Argininosuccinate synthetase, chain A, domain 2"/>
    <property type="match status" value="1"/>
</dbReference>
<feature type="binding site" evidence="9">
    <location>
        <position position="94"/>
    </location>
    <ligand>
        <name>L-citrulline</name>
        <dbReference type="ChEBI" id="CHEBI:57743"/>
    </ligand>
</feature>
<dbReference type="GO" id="GO:0000053">
    <property type="term" value="P:argininosuccinate metabolic process"/>
    <property type="evidence" value="ECO:0007669"/>
    <property type="project" value="TreeGrafter"/>
</dbReference>
<feature type="binding site" evidence="9">
    <location>
        <position position="182"/>
    </location>
    <ligand>
        <name>L-citrulline</name>
        <dbReference type="ChEBI" id="CHEBI:57743"/>
    </ligand>
</feature>
<dbReference type="SUPFAM" id="SSF69864">
    <property type="entry name" value="Argininosuccinate synthetase, C-terminal domain"/>
    <property type="match status" value="1"/>
</dbReference>
<dbReference type="HAMAP" id="MF_00005">
    <property type="entry name" value="Arg_succ_synth_type1"/>
    <property type="match status" value="1"/>
</dbReference>
<dbReference type="InterPro" id="IPR024074">
    <property type="entry name" value="AS_cat/multimer_dom_body"/>
</dbReference>
<dbReference type="NCBIfam" id="NF001770">
    <property type="entry name" value="PRK00509.1"/>
    <property type="match status" value="1"/>
</dbReference>
<dbReference type="InterPro" id="IPR014729">
    <property type="entry name" value="Rossmann-like_a/b/a_fold"/>
</dbReference>
<dbReference type="Proteomes" id="UP000809243">
    <property type="component" value="Unassembled WGS sequence"/>
</dbReference>
<dbReference type="InterPro" id="IPR001518">
    <property type="entry name" value="Arginosuc_synth"/>
</dbReference>
<keyword evidence="7 9" id="KW-0547">Nucleotide-binding</keyword>
<evidence type="ECO:0000256" key="6">
    <source>
        <dbReference type="ARBA" id="ARBA00022605"/>
    </source>
</evidence>
<dbReference type="SUPFAM" id="SSF52402">
    <property type="entry name" value="Adenine nucleotide alpha hydrolases-like"/>
    <property type="match status" value="1"/>
</dbReference>
<keyword evidence="5 9" id="KW-0436">Ligase</keyword>
<dbReference type="PROSITE" id="PS00564">
    <property type="entry name" value="ARGININOSUCCIN_SYN_1"/>
    <property type="match status" value="1"/>
</dbReference>
<organism evidence="12 13">
    <name type="scientific">Candidatus Iainarchaeum sp</name>
    <dbReference type="NCBI Taxonomy" id="3101447"/>
    <lineage>
        <taxon>Archaea</taxon>
        <taxon>Candidatus Iainarchaeota</taxon>
        <taxon>Candidatus Iainarchaeia</taxon>
        <taxon>Candidatus Iainarchaeales</taxon>
        <taxon>Candidatus Iainarchaeaceae</taxon>
        <taxon>Candidatus Iainarchaeum</taxon>
    </lineage>
</organism>
<comment type="pathway">
    <text evidence="1 9">Amino-acid biosynthesis; L-arginine biosynthesis; L-arginine from L-ornithine and carbamoyl phosphate: step 2/3.</text>
</comment>
<gene>
    <name evidence="9" type="primary">argG</name>
    <name evidence="12" type="ORF">JW744_01595</name>
</gene>
<sequence length="411" mass="45508">MEGFVMGEKLVLAYSGGLDTSVIVKWLAEKGYDVTAAVVDLGQKEDLNLEEKALNSGAKKFVLKDMKKEFVENGIFQCIKAEAKYEGRYLLGTSIARPFIMKALVEVAKEEGTNKIAHGATGKGNDQCRFELTAYALMPDVEIIAPWRIAEFRELIPGRKEAIAYAKKHHIPVEATLEKPFSCDENIAHKSNESGVLEDPWKEAEDYMYKLLVPPEKAPDKAEAIAVGFQDGVPVSFNGKKLGPVQLMEALNKVGGKHGVGLVDMVENRFVGMKSRGVYEAPGAAILYAAHRDLEGLTMDRDLMHLRDSLSTRYSELVYYGFWCSREFHALNALVDASQKGVTGEVKLKLYKGQCMPIARKSPNSLYDENIATMEKGGSYNQTDAAGFLRIEGLPLRVQSEVNKKLGIKFI</sequence>
<dbReference type="CDD" id="cd01999">
    <property type="entry name" value="ASS"/>
    <property type="match status" value="1"/>
</dbReference>
<dbReference type="Pfam" id="PF20979">
    <property type="entry name" value="Arginosuc_syn_C"/>
    <property type="match status" value="1"/>
</dbReference>
<comment type="subcellular location">
    <subcellularLocation>
        <location evidence="9">Cytoplasm</location>
    </subcellularLocation>
</comment>
<dbReference type="GO" id="GO:0000050">
    <property type="term" value="P:urea cycle"/>
    <property type="evidence" value="ECO:0007669"/>
    <property type="project" value="TreeGrafter"/>
</dbReference>
<feature type="binding site" evidence="9">
    <location>
        <position position="279"/>
    </location>
    <ligand>
        <name>L-citrulline</name>
        <dbReference type="ChEBI" id="CHEBI:57743"/>
    </ligand>
</feature>
<dbReference type="PANTHER" id="PTHR11587:SF2">
    <property type="entry name" value="ARGININOSUCCINATE SYNTHASE"/>
    <property type="match status" value="1"/>
</dbReference>
<evidence type="ECO:0000259" key="10">
    <source>
        <dbReference type="Pfam" id="PF00764"/>
    </source>
</evidence>
<reference evidence="12" key="1">
    <citation type="submission" date="2021-01" db="EMBL/GenBank/DDBJ databases">
        <title>Active Sulfur Cycling in an Early Earth Analoge.</title>
        <authorList>
            <person name="Hahn C.R."/>
            <person name="Youssef N.H."/>
            <person name="Elshahed M."/>
        </authorList>
    </citation>
    <scope>NUCLEOTIDE SEQUENCE</scope>
    <source>
        <strain evidence="12">Zod_Metabat.1151</strain>
    </source>
</reference>
<feature type="binding site" evidence="9">
    <location>
        <begin position="13"/>
        <end position="21"/>
    </location>
    <ligand>
        <name>ATP</name>
        <dbReference type="ChEBI" id="CHEBI:30616"/>
    </ligand>
</feature>
<evidence type="ECO:0000256" key="2">
    <source>
        <dbReference type="ARBA" id="ARBA00011881"/>
    </source>
</evidence>
<dbReference type="NCBIfam" id="TIGR00032">
    <property type="entry name" value="argG"/>
    <property type="match status" value="1"/>
</dbReference>
<dbReference type="InterPro" id="IPR048267">
    <property type="entry name" value="Arginosuc_syn_N"/>
</dbReference>
<feature type="binding site" evidence="9">
    <location>
        <position position="129"/>
    </location>
    <ligand>
        <name>L-citrulline</name>
        <dbReference type="ChEBI" id="CHEBI:57743"/>
    </ligand>
</feature>
<feature type="binding site" evidence="9">
    <location>
        <position position="119"/>
    </location>
    <ligand>
        <name>ATP</name>
        <dbReference type="ChEBI" id="CHEBI:30616"/>
    </ligand>
</feature>
<feature type="domain" description="Arginosuccinate synthase-like N-terminal" evidence="10">
    <location>
        <begin position="9"/>
        <end position="172"/>
    </location>
</feature>
<feature type="binding site" evidence="9">
    <location>
        <position position="267"/>
    </location>
    <ligand>
        <name>L-citrulline</name>
        <dbReference type="ChEBI" id="CHEBI:57743"/>
    </ligand>
</feature>
<evidence type="ECO:0000256" key="9">
    <source>
        <dbReference type="HAMAP-Rule" id="MF_00005"/>
    </source>
</evidence>
<dbReference type="InterPro" id="IPR048268">
    <property type="entry name" value="Arginosuc_syn_C"/>
</dbReference>
<dbReference type="InterPro" id="IPR023434">
    <property type="entry name" value="Arginosuc_synth_type_1_subfam"/>
</dbReference>
<feature type="binding site" evidence="9">
    <location>
        <position position="89"/>
    </location>
    <ligand>
        <name>L-citrulline</name>
        <dbReference type="ChEBI" id="CHEBI:57743"/>
    </ligand>
</feature>
<dbReference type="PROSITE" id="PS00565">
    <property type="entry name" value="ARGININOSUCCIN_SYN_2"/>
    <property type="match status" value="1"/>
</dbReference>
<evidence type="ECO:0000259" key="11">
    <source>
        <dbReference type="Pfam" id="PF20979"/>
    </source>
</evidence>
<dbReference type="FunFam" id="3.40.50.620:FF:000019">
    <property type="entry name" value="Argininosuccinate synthase"/>
    <property type="match status" value="1"/>
</dbReference>
<accession>A0A939C4F3</accession>
<evidence type="ECO:0000256" key="5">
    <source>
        <dbReference type="ARBA" id="ARBA00022598"/>
    </source>
</evidence>
<evidence type="ECO:0000313" key="12">
    <source>
        <dbReference type="EMBL" id="MBN2067141.1"/>
    </source>
</evidence>
<feature type="binding site" evidence="9">
    <location>
        <position position="121"/>
    </location>
    <ligand>
        <name>L-aspartate</name>
        <dbReference type="ChEBI" id="CHEBI:29991"/>
    </ligand>
</feature>
<dbReference type="FunFam" id="3.90.1260.10:FF:000007">
    <property type="entry name" value="Argininosuccinate synthase"/>
    <property type="match status" value="1"/>
</dbReference>
<keyword evidence="4 9" id="KW-0055">Arginine biosynthesis</keyword>
<evidence type="ECO:0000256" key="3">
    <source>
        <dbReference type="ARBA" id="ARBA00012286"/>
    </source>
</evidence>
<keyword evidence="6 9" id="KW-0028">Amino-acid biosynthesis</keyword>
<feature type="binding site" evidence="9">
    <location>
        <position position="125"/>
    </location>
    <ligand>
        <name>L-aspartate</name>
        <dbReference type="ChEBI" id="CHEBI:29991"/>
    </ligand>
</feature>
<dbReference type="Gene3D" id="3.40.50.620">
    <property type="entry name" value="HUPs"/>
    <property type="match status" value="1"/>
</dbReference>
<feature type="binding site" evidence="9">
    <location>
        <position position="125"/>
    </location>
    <ligand>
        <name>L-citrulline</name>
        <dbReference type="ChEBI" id="CHEBI:57743"/>
    </ligand>
</feature>
<comment type="catalytic activity">
    <reaction evidence="9">
        <text>L-citrulline + L-aspartate + ATP = 2-(N(omega)-L-arginino)succinate + AMP + diphosphate + H(+)</text>
        <dbReference type="Rhea" id="RHEA:10932"/>
        <dbReference type="ChEBI" id="CHEBI:15378"/>
        <dbReference type="ChEBI" id="CHEBI:29991"/>
        <dbReference type="ChEBI" id="CHEBI:30616"/>
        <dbReference type="ChEBI" id="CHEBI:33019"/>
        <dbReference type="ChEBI" id="CHEBI:57472"/>
        <dbReference type="ChEBI" id="CHEBI:57743"/>
        <dbReference type="ChEBI" id="CHEBI:456215"/>
        <dbReference type="EC" id="6.3.4.5"/>
    </reaction>
</comment>
<keyword evidence="8 9" id="KW-0067">ATP-binding</keyword>
<protein>
    <recommendedName>
        <fullName evidence="3 9">Argininosuccinate synthase</fullName>
        <ecNumber evidence="3 9">6.3.4.5</ecNumber>
    </recommendedName>
    <alternativeName>
        <fullName evidence="9">Citrulline--aspartate ligase</fullName>
    </alternativeName>
</protein>
<feature type="binding site" evidence="9">
    <location>
        <position position="126"/>
    </location>
    <ligand>
        <name>L-aspartate</name>
        <dbReference type="ChEBI" id="CHEBI:29991"/>
    </ligand>
</feature>
<dbReference type="InterPro" id="IPR018223">
    <property type="entry name" value="Arginosuc_synth_CS"/>
</dbReference>
<comment type="caution">
    <text evidence="9">Lacks conserved residue(s) required for the propagation of feature annotation.</text>
</comment>
<comment type="caution">
    <text evidence="12">The sequence shown here is derived from an EMBL/GenBank/DDBJ whole genome shotgun (WGS) entry which is preliminary data.</text>
</comment>
<dbReference type="EMBL" id="JAFGDB010000027">
    <property type="protein sequence ID" value="MBN2067141.1"/>
    <property type="molecule type" value="Genomic_DNA"/>
</dbReference>
<dbReference type="EC" id="6.3.4.5" evidence="3 9"/>
<comment type="subunit">
    <text evidence="2 9">Homotetramer.</text>
</comment>
<comment type="similarity">
    <text evidence="9">Belongs to the argininosuccinate synthase family. Type 1 subfamily.</text>
</comment>
<feature type="domain" description="Arginosuccinate synthase C-terminal" evidence="11">
    <location>
        <begin position="181"/>
        <end position="398"/>
    </location>
</feature>
<dbReference type="GO" id="GO:0005524">
    <property type="term" value="F:ATP binding"/>
    <property type="evidence" value="ECO:0007669"/>
    <property type="project" value="UniProtKB-UniRule"/>
</dbReference>
<dbReference type="AlphaFoldDB" id="A0A939C4F3"/>
<dbReference type="GO" id="GO:0004055">
    <property type="term" value="F:argininosuccinate synthase activity"/>
    <property type="evidence" value="ECO:0007669"/>
    <property type="project" value="UniProtKB-UniRule"/>
</dbReference>
<evidence type="ECO:0000313" key="13">
    <source>
        <dbReference type="Proteomes" id="UP000809243"/>
    </source>
</evidence>
<evidence type="ECO:0000256" key="1">
    <source>
        <dbReference type="ARBA" id="ARBA00004967"/>
    </source>
</evidence>
<evidence type="ECO:0000256" key="8">
    <source>
        <dbReference type="ARBA" id="ARBA00022840"/>
    </source>
</evidence>
<dbReference type="Pfam" id="PF00764">
    <property type="entry name" value="Arginosuc_synth"/>
    <property type="match status" value="1"/>
</dbReference>